<dbReference type="EMBL" id="JAHRIP010000026">
    <property type="protein sequence ID" value="MEQ2278632.1"/>
    <property type="molecule type" value="Genomic_DNA"/>
</dbReference>
<evidence type="ECO:0000313" key="2">
    <source>
        <dbReference type="Proteomes" id="UP001469553"/>
    </source>
</evidence>
<sequence length="110" mass="12452">MLLAIGHKQLAVTKLQLNPQMVLVMWRSALRKIRTVSSRFPEISKLHEVYRIVLWSVFTAFIQSPVLFCGHVGTLDQAERHSCMSVTCFCTSSHLPDFMAFPGLKAFIVS</sequence>
<name>A0ABV0XBB2_9TELE</name>
<keyword evidence="2" id="KW-1185">Reference proteome</keyword>
<protein>
    <submittedName>
        <fullName evidence="1">Uncharacterized protein</fullName>
    </submittedName>
</protein>
<proteinExistence type="predicted"/>
<reference evidence="1 2" key="1">
    <citation type="submission" date="2021-06" db="EMBL/GenBank/DDBJ databases">
        <authorList>
            <person name="Palmer J.M."/>
        </authorList>
    </citation>
    <scope>NUCLEOTIDE SEQUENCE [LARGE SCALE GENOMIC DNA]</scope>
    <source>
        <strain evidence="1 2">AS_MEX2019</strain>
        <tissue evidence="1">Muscle</tissue>
    </source>
</reference>
<dbReference type="Proteomes" id="UP001469553">
    <property type="component" value="Unassembled WGS sequence"/>
</dbReference>
<organism evidence="1 2">
    <name type="scientific">Ameca splendens</name>
    <dbReference type="NCBI Taxonomy" id="208324"/>
    <lineage>
        <taxon>Eukaryota</taxon>
        <taxon>Metazoa</taxon>
        <taxon>Chordata</taxon>
        <taxon>Craniata</taxon>
        <taxon>Vertebrata</taxon>
        <taxon>Euteleostomi</taxon>
        <taxon>Actinopterygii</taxon>
        <taxon>Neopterygii</taxon>
        <taxon>Teleostei</taxon>
        <taxon>Neoteleostei</taxon>
        <taxon>Acanthomorphata</taxon>
        <taxon>Ovalentaria</taxon>
        <taxon>Atherinomorphae</taxon>
        <taxon>Cyprinodontiformes</taxon>
        <taxon>Goodeidae</taxon>
        <taxon>Ameca</taxon>
    </lineage>
</organism>
<evidence type="ECO:0000313" key="1">
    <source>
        <dbReference type="EMBL" id="MEQ2278632.1"/>
    </source>
</evidence>
<accession>A0ABV0XBB2</accession>
<gene>
    <name evidence="1" type="ORF">AMECASPLE_000872</name>
</gene>
<comment type="caution">
    <text evidence="1">The sequence shown here is derived from an EMBL/GenBank/DDBJ whole genome shotgun (WGS) entry which is preliminary data.</text>
</comment>